<evidence type="ECO:0000256" key="1">
    <source>
        <dbReference type="SAM" id="MobiDB-lite"/>
    </source>
</evidence>
<reference evidence="2" key="1">
    <citation type="submission" date="2014-09" db="EMBL/GenBank/DDBJ databases">
        <authorList>
            <person name="Magalhaes I.L.F."/>
            <person name="Oliveira U."/>
            <person name="Santos F.R."/>
            <person name="Vidigal T.H.D.A."/>
            <person name="Brescovit A.D."/>
            <person name="Santos A.J."/>
        </authorList>
    </citation>
    <scope>NUCLEOTIDE SEQUENCE</scope>
    <source>
        <tissue evidence="2">Shoot tissue taken approximately 20 cm above the soil surface</tissue>
    </source>
</reference>
<sequence>MIPHIVEFHRVAVDVHALLAAEDAVLEDLEQEPGRGLEQYHFPTPLVSSCRPALRPRSARADGIPSQIESNRIGGGKKRATDGGGVSRSCGVARFR</sequence>
<dbReference type="AlphaFoldDB" id="A0A0A9ERM0"/>
<accession>A0A0A9ERM0</accession>
<feature type="region of interest" description="Disordered" evidence="1">
    <location>
        <begin position="54"/>
        <end position="96"/>
    </location>
</feature>
<reference evidence="2" key="2">
    <citation type="journal article" date="2015" name="Data Brief">
        <title>Shoot transcriptome of the giant reed, Arundo donax.</title>
        <authorList>
            <person name="Barrero R.A."/>
            <person name="Guerrero F.D."/>
            <person name="Moolhuijzen P."/>
            <person name="Goolsby J.A."/>
            <person name="Tidwell J."/>
            <person name="Bellgard S.E."/>
            <person name="Bellgard M.I."/>
        </authorList>
    </citation>
    <scope>NUCLEOTIDE SEQUENCE</scope>
    <source>
        <tissue evidence="2">Shoot tissue taken approximately 20 cm above the soil surface</tissue>
    </source>
</reference>
<dbReference type="EMBL" id="GBRH01195144">
    <property type="protein sequence ID" value="JAE02752.1"/>
    <property type="molecule type" value="Transcribed_RNA"/>
</dbReference>
<proteinExistence type="predicted"/>
<name>A0A0A9ERM0_ARUDO</name>
<protein>
    <submittedName>
        <fullName evidence="2">Cl55281_1</fullName>
    </submittedName>
</protein>
<evidence type="ECO:0000313" key="2">
    <source>
        <dbReference type="EMBL" id="JAE02752.1"/>
    </source>
</evidence>
<organism evidence="2">
    <name type="scientific">Arundo donax</name>
    <name type="common">Giant reed</name>
    <name type="synonym">Donax arundinaceus</name>
    <dbReference type="NCBI Taxonomy" id="35708"/>
    <lineage>
        <taxon>Eukaryota</taxon>
        <taxon>Viridiplantae</taxon>
        <taxon>Streptophyta</taxon>
        <taxon>Embryophyta</taxon>
        <taxon>Tracheophyta</taxon>
        <taxon>Spermatophyta</taxon>
        <taxon>Magnoliopsida</taxon>
        <taxon>Liliopsida</taxon>
        <taxon>Poales</taxon>
        <taxon>Poaceae</taxon>
        <taxon>PACMAD clade</taxon>
        <taxon>Arundinoideae</taxon>
        <taxon>Arundineae</taxon>
        <taxon>Arundo</taxon>
    </lineage>
</organism>